<dbReference type="AlphaFoldDB" id="A0A9N7U255"/>
<name>A0A9N7U255_PLEPL</name>
<dbReference type="EMBL" id="CADEAL010000623">
    <property type="protein sequence ID" value="CAB1422932.1"/>
    <property type="molecule type" value="Genomic_DNA"/>
</dbReference>
<comment type="caution">
    <text evidence="1">The sequence shown here is derived from an EMBL/GenBank/DDBJ whole genome shotgun (WGS) entry which is preliminary data.</text>
</comment>
<protein>
    <submittedName>
        <fullName evidence="1">Uncharacterized protein</fullName>
    </submittedName>
</protein>
<proteinExistence type="predicted"/>
<dbReference type="Proteomes" id="UP001153269">
    <property type="component" value="Unassembled WGS sequence"/>
</dbReference>
<accession>A0A9N7U255</accession>
<keyword evidence="2" id="KW-1185">Reference proteome</keyword>
<sequence length="70" mass="7863">MKPLMDEVAPRENVTVMEKGRGPARTEANIDGSAPLTAEDNELKRSEIQSVCIALITISRYYWDLSVPVW</sequence>
<evidence type="ECO:0000313" key="2">
    <source>
        <dbReference type="Proteomes" id="UP001153269"/>
    </source>
</evidence>
<evidence type="ECO:0000313" key="1">
    <source>
        <dbReference type="EMBL" id="CAB1422932.1"/>
    </source>
</evidence>
<gene>
    <name evidence="1" type="ORF">PLEPLA_LOCUS10850</name>
</gene>
<reference evidence="1" key="1">
    <citation type="submission" date="2020-03" db="EMBL/GenBank/DDBJ databases">
        <authorList>
            <person name="Weist P."/>
        </authorList>
    </citation>
    <scope>NUCLEOTIDE SEQUENCE</scope>
</reference>
<organism evidence="1 2">
    <name type="scientific">Pleuronectes platessa</name>
    <name type="common">European plaice</name>
    <dbReference type="NCBI Taxonomy" id="8262"/>
    <lineage>
        <taxon>Eukaryota</taxon>
        <taxon>Metazoa</taxon>
        <taxon>Chordata</taxon>
        <taxon>Craniata</taxon>
        <taxon>Vertebrata</taxon>
        <taxon>Euteleostomi</taxon>
        <taxon>Actinopterygii</taxon>
        <taxon>Neopterygii</taxon>
        <taxon>Teleostei</taxon>
        <taxon>Neoteleostei</taxon>
        <taxon>Acanthomorphata</taxon>
        <taxon>Carangaria</taxon>
        <taxon>Pleuronectiformes</taxon>
        <taxon>Pleuronectoidei</taxon>
        <taxon>Pleuronectidae</taxon>
        <taxon>Pleuronectes</taxon>
    </lineage>
</organism>